<evidence type="ECO:0000256" key="1">
    <source>
        <dbReference type="SAM" id="Phobius"/>
    </source>
</evidence>
<protein>
    <submittedName>
        <fullName evidence="2">Membrane protein</fullName>
    </submittedName>
</protein>
<feature type="transmembrane region" description="Helical" evidence="1">
    <location>
        <begin position="31"/>
        <end position="52"/>
    </location>
</feature>
<dbReference type="InterPro" id="IPR048110">
    <property type="entry name" value="SA1362/YqhP-like"/>
</dbReference>
<keyword evidence="1" id="KW-0472">Membrane</keyword>
<sequence>MTIRNCLFGGIIISALIGLGTWLYYNPASLFLQLFFMVLIAGIILLVIRLFMGRKQGYKESRSFAKAAKLSKKRYQQPRKNVYVNTSAKRPLRKRSTAHLTVIEGKKNKKKDRAIF</sequence>
<evidence type="ECO:0000313" key="3">
    <source>
        <dbReference type="Proteomes" id="UP000679950"/>
    </source>
</evidence>
<feature type="transmembrane region" description="Helical" evidence="1">
    <location>
        <begin position="7"/>
        <end position="25"/>
    </location>
</feature>
<dbReference type="RefSeq" id="WP_158322725.1">
    <property type="nucleotide sequence ID" value="NZ_BORB01000001.1"/>
</dbReference>
<keyword evidence="3" id="KW-1185">Reference proteome</keyword>
<keyword evidence="1" id="KW-0812">Transmembrane</keyword>
<accession>A0ABQ4KCR6</accession>
<evidence type="ECO:0000313" key="2">
    <source>
        <dbReference type="EMBL" id="GIN55758.1"/>
    </source>
</evidence>
<name>A0ABQ4KCR6_9BACI</name>
<comment type="caution">
    <text evidence="2">The sequence shown here is derived from an EMBL/GenBank/DDBJ whole genome shotgun (WGS) entry which is preliminary data.</text>
</comment>
<reference evidence="2 3" key="1">
    <citation type="submission" date="2021-03" db="EMBL/GenBank/DDBJ databases">
        <title>Antimicrobial resistance genes in bacteria isolated from Japanese honey, and their potential for conferring macrolide and lincosamide resistance in the American foulbrood pathogen Paenibacillus larvae.</title>
        <authorList>
            <person name="Okamoto M."/>
            <person name="Kumagai M."/>
            <person name="Kanamori H."/>
            <person name="Takamatsu D."/>
        </authorList>
    </citation>
    <scope>NUCLEOTIDE SEQUENCE [LARGE SCALE GENOMIC DNA]</scope>
    <source>
        <strain evidence="2 3">J8TS2</strain>
    </source>
</reference>
<dbReference type="NCBIfam" id="NF041554">
    <property type="entry name" value="SA1362_fam"/>
    <property type="match status" value="1"/>
</dbReference>
<keyword evidence="1" id="KW-1133">Transmembrane helix</keyword>
<dbReference type="EMBL" id="BORB01000001">
    <property type="protein sequence ID" value="GIN55758.1"/>
    <property type="molecule type" value="Genomic_DNA"/>
</dbReference>
<proteinExistence type="predicted"/>
<organism evidence="2 3">
    <name type="scientific">Lederbergia ruris</name>
    <dbReference type="NCBI Taxonomy" id="217495"/>
    <lineage>
        <taxon>Bacteria</taxon>
        <taxon>Bacillati</taxon>
        <taxon>Bacillota</taxon>
        <taxon>Bacilli</taxon>
        <taxon>Bacillales</taxon>
        <taxon>Bacillaceae</taxon>
        <taxon>Lederbergia</taxon>
    </lineage>
</organism>
<dbReference type="Proteomes" id="UP000679950">
    <property type="component" value="Unassembled WGS sequence"/>
</dbReference>
<gene>
    <name evidence="2" type="ORF">J8TS2_00770</name>
</gene>